<feature type="non-terminal residue" evidence="2">
    <location>
        <position position="103"/>
    </location>
</feature>
<sequence>MPSSCVVIKTPFKHDGCTAEPPHVEYTYHREGACVMHKKMLQRYACREEKGESPSSFGGRDRCPKCDVERRKRRLQSPHLHKNRNKPSAVTRRKKDSISCCTV</sequence>
<reference evidence="2 3" key="1">
    <citation type="submission" date="2016-04" db="EMBL/GenBank/DDBJ databases">
        <title>A degradative enzymes factory behind the ericoid mycorrhizal symbiosis.</title>
        <authorList>
            <consortium name="DOE Joint Genome Institute"/>
            <person name="Martino E."/>
            <person name="Morin E."/>
            <person name="Grelet G."/>
            <person name="Kuo A."/>
            <person name="Kohler A."/>
            <person name="Daghino S."/>
            <person name="Barry K."/>
            <person name="Choi C."/>
            <person name="Cichocki N."/>
            <person name="Clum A."/>
            <person name="Copeland A."/>
            <person name="Hainaut M."/>
            <person name="Haridas S."/>
            <person name="Labutti K."/>
            <person name="Lindquist E."/>
            <person name="Lipzen A."/>
            <person name="Khouja H.-R."/>
            <person name="Murat C."/>
            <person name="Ohm R."/>
            <person name="Olson A."/>
            <person name="Spatafora J."/>
            <person name="Veneault-Fourrey C."/>
            <person name="Henrissat B."/>
            <person name="Grigoriev I."/>
            <person name="Martin F."/>
            <person name="Perotto S."/>
        </authorList>
    </citation>
    <scope>NUCLEOTIDE SEQUENCE [LARGE SCALE GENOMIC DNA]</scope>
    <source>
        <strain evidence="2 3">E</strain>
    </source>
</reference>
<proteinExistence type="predicted"/>
<feature type="region of interest" description="Disordered" evidence="1">
    <location>
        <begin position="73"/>
        <end position="103"/>
    </location>
</feature>
<organism evidence="2 3">
    <name type="scientific">Hyaloscypha bicolor E</name>
    <dbReference type="NCBI Taxonomy" id="1095630"/>
    <lineage>
        <taxon>Eukaryota</taxon>
        <taxon>Fungi</taxon>
        <taxon>Dikarya</taxon>
        <taxon>Ascomycota</taxon>
        <taxon>Pezizomycotina</taxon>
        <taxon>Leotiomycetes</taxon>
        <taxon>Helotiales</taxon>
        <taxon>Hyaloscyphaceae</taxon>
        <taxon>Hyaloscypha</taxon>
        <taxon>Hyaloscypha bicolor</taxon>
    </lineage>
</organism>
<dbReference type="RefSeq" id="XP_024727656.1">
    <property type="nucleotide sequence ID" value="XM_024882036.1"/>
</dbReference>
<feature type="compositionally biased region" description="Basic residues" evidence="1">
    <location>
        <begin position="73"/>
        <end position="95"/>
    </location>
</feature>
<evidence type="ECO:0000313" key="3">
    <source>
        <dbReference type="Proteomes" id="UP000235371"/>
    </source>
</evidence>
<dbReference type="GeneID" id="36590113"/>
<dbReference type="Proteomes" id="UP000235371">
    <property type="component" value="Unassembled WGS sequence"/>
</dbReference>
<dbReference type="AlphaFoldDB" id="A0A2J6SIZ1"/>
<protein>
    <submittedName>
        <fullName evidence="2">Uncharacterized protein</fullName>
    </submittedName>
</protein>
<dbReference type="InParanoid" id="A0A2J6SIZ1"/>
<accession>A0A2J6SIZ1</accession>
<dbReference type="EMBL" id="KZ613913">
    <property type="protein sequence ID" value="PMD50752.1"/>
    <property type="molecule type" value="Genomic_DNA"/>
</dbReference>
<evidence type="ECO:0000256" key="1">
    <source>
        <dbReference type="SAM" id="MobiDB-lite"/>
    </source>
</evidence>
<name>A0A2J6SIZ1_9HELO</name>
<keyword evidence="3" id="KW-1185">Reference proteome</keyword>
<evidence type="ECO:0000313" key="2">
    <source>
        <dbReference type="EMBL" id="PMD50752.1"/>
    </source>
</evidence>
<gene>
    <name evidence="2" type="ORF">K444DRAFT_622114</name>
</gene>